<keyword evidence="1" id="KW-0812">Transmembrane</keyword>
<feature type="transmembrane region" description="Helical" evidence="1">
    <location>
        <begin position="12"/>
        <end position="31"/>
    </location>
</feature>
<organism evidence="2 3">
    <name type="scientific">Microcoleus anatoxicus PTRS2</name>
    <dbReference type="NCBI Taxonomy" id="2705321"/>
    <lineage>
        <taxon>Bacteria</taxon>
        <taxon>Bacillati</taxon>
        <taxon>Cyanobacteriota</taxon>
        <taxon>Cyanophyceae</taxon>
        <taxon>Oscillatoriophycideae</taxon>
        <taxon>Oscillatoriales</taxon>
        <taxon>Microcoleaceae</taxon>
        <taxon>Microcoleus</taxon>
        <taxon>Microcoleus anatoxicus</taxon>
    </lineage>
</organism>
<evidence type="ECO:0000313" key="2">
    <source>
        <dbReference type="EMBL" id="MEK0184174.1"/>
    </source>
</evidence>
<protein>
    <submittedName>
        <fullName evidence="2">Uncharacterized protein</fullName>
    </submittedName>
</protein>
<dbReference type="EMBL" id="JBBLXS010000037">
    <property type="protein sequence ID" value="MEK0184174.1"/>
    <property type="molecule type" value="Genomic_DNA"/>
</dbReference>
<sequence>MCLPWVNYLTELEIFAVFLLIFGTLAIELWVGDFSGRAGTGAPPLRNPSFDRGASFSVDGEGGHGRAVSFFVGAVPPCPPHP</sequence>
<keyword evidence="3" id="KW-1185">Reference proteome</keyword>
<name>A0ABU8YII1_9CYAN</name>
<evidence type="ECO:0000313" key="3">
    <source>
        <dbReference type="Proteomes" id="UP001384579"/>
    </source>
</evidence>
<dbReference type="Proteomes" id="UP001384579">
    <property type="component" value="Unassembled WGS sequence"/>
</dbReference>
<evidence type="ECO:0000256" key="1">
    <source>
        <dbReference type="SAM" id="Phobius"/>
    </source>
</evidence>
<dbReference type="RefSeq" id="WP_340518490.1">
    <property type="nucleotide sequence ID" value="NZ_JBBLXS010000037.1"/>
</dbReference>
<reference evidence="2 3" key="1">
    <citation type="journal article" date="2020" name="Harmful Algae">
        <title>Molecular and morphological characterization of a novel dihydroanatoxin-a producing Microcoleus species (cyanobacteria) from the Russian River, California, USA.</title>
        <authorList>
            <person name="Conklin K.Y."/>
            <person name="Stancheva R."/>
            <person name="Otten T.G."/>
            <person name="Fadness R."/>
            <person name="Boyer G.L."/>
            <person name="Read B."/>
            <person name="Zhang X."/>
            <person name="Sheath R.G."/>
        </authorList>
    </citation>
    <scope>NUCLEOTIDE SEQUENCE [LARGE SCALE GENOMIC DNA]</scope>
    <source>
        <strain evidence="2 3">PTRS2</strain>
    </source>
</reference>
<keyword evidence="1" id="KW-1133">Transmembrane helix</keyword>
<accession>A0ABU8YII1</accession>
<proteinExistence type="predicted"/>
<comment type="caution">
    <text evidence="2">The sequence shown here is derived from an EMBL/GenBank/DDBJ whole genome shotgun (WGS) entry which is preliminary data.</text>
</comment>
<keyword evidence="1" id="KW-0472">Membrane</keyword>
<gene>
    <name evidence="2" type="ORF">WMG39_04840</name>
</gene>